<proteinExistence type="predicted"/>
<dbReference type="Proteomes" id="UP000265515">
    <property type="component" value="Unassembled WGS sequence"/>
</dbReference>
<name>A0A388LGU9_CHABU</name>
<comment type="caution">
    <text evidence="2">The sequence shown here is derived from an EMBL/GenBank/DDBJ whole genome shotgun (WGS) entry which is preliminary data.</text>
</comment>
<feature type="region of interest" description="Disordered" evidence="1">
    <location>
        <begin position="20"/>
        <end position="51"/>
    </location>
</feature>
<organism evidence="2 3">
    <name type="scientific">Chara braunii</name>
    <name type="common">Braun's stonewort</name>
    <dbReference type="NCBI Taxonomy" id="69332"/>
    <lineage>
        <taxon>Eukaryota</taxon>
        <taxon>Viridiplantae</taxon>
        <taxon>Streptophyta</taxon>
        <taxon>Charophyceae</taxon>
        <taxon>Charales</taxon>
        <taxon>Characeae</taxon>
        <taxon>Chara</taxon>
    </lineage>
</organism>
<keyword evidence="3" id="KW-1185">Reference proteome</keyword>
<protein>
    <submittedName>
        <fullName evidence="2">Uncharacterized protein</fullName>
    </submittedName>
</protein>
<accession>A0A388LGU9</accession>
<dbReference type="EMBL" id="BFEA01000376">
    <property type="protein sequence ID" value="GBG81497.1"/>
    <property type="molecule type" value="Genomic_DNA"/>
</dbReference>
<sequence length="209" mass="23612">MDDEDVIDLDEDHCLDVGLVDNARQRGKEKTTPAPDAEDELEGGVGTSSGADQFMHKAQQASCAQSQQDVDDLAMVTILGKRKEVGGSGADTVGKKRLKQERVDEAYAGDWETELKRLFLRFVYSNGIPFNVFRSNFWRDRQEHLLRLSVRVKLDTPDYHEIAAEKTLERERLELVRELGIVREPALDETDATILSDRSVGTCKTFIER</sequence>
<dbReference type="Gramene" id="GBG81497">
    <property type="protein sequence ID" value="GBG81497"/>
    <property type="gene ID" value="CBR_g32486"/>
</dbReference>
<dbReference type="AlphaFoldDB" id="A0A388LGU9"/>
<evidence type="ECO:0000313" key="3">
    <source>
        <dbReference type="Proteomes" id="UP000265515"/>
    </source>
</evidence>
<gene>
    <name evidence="2" type="ORF">CBR_g32486</name>
</gene>
<evidence type="ECO:0000256" key="1">
    <source>
        <dbReference type="SAM" id="MobiDB-lite"/>
    </source>
</evidence>
<evidence type="ECO:0000313" key="2">
    <source>
        <dbReference type="EMBL" id="GBG81497.1"/>
    </source>
</evidence>
<reference evidence="2 3" key="1">
    <citation type="journal article" date="2018" name="Cell">
        <title>The Chara Genome: Secondary Complexity and Implications for Plant Terrestrialization.</title>
        <authorList>
            <person name="Nishiyama T."/>
            <person name="Sakayama H."/>
            <person name="Vries J.D."/>
            <person name="Buschmann H."/>
            <person name="Saint-Marcoux D."/>
            <person name="Ullrich K.K."/>
            <person name="Haas F.B."/>
            <person name="Vanderstraeten L."/>
            <person name="Becker D."/>
            <person name="Lang D."/>
            <person name="Vosolsobe S."/>
            <person name="Rombauts S."/>
            <person name="Wilhelmsson P.K.I."/>
            <person name="Janitza P."/>
            <person name="Kern R."/>
            <person name="Heyl A."/>
            <person name="Rumpler F."/>
            <person name="Villalobos L.I.A.C."/>
            <person name="Clay J.M."/>
            <person name="Skokan R."/>
            <person name="Toyoda A."/>
            <person name="Suzuki Y."/>
            <person name="Kagoshima H."/>
            <person name="Schijlen E."/>
            <person name="Tajeshwar N."/>
            <person name="Catarino B."/>
            <person name="Hetherington A.J."/>
            <person name="Saltykova A."/>
            <person name="Bonnot C."/>
            <person name="Breuninger H."/>
            <person name="Symeonidi A."/>
            <person name="Radhakrishnan G.V."/>
            <person name="Van Nieuwerburgh F."/>
            <person name="Deforce D."/>
            <person name="Chang C."/>
            <person name="Karol K.G."/>
            <person name="Hedrich R."/>
            <person name="Ulvskov P."/>
            <person name="Glockner G."/>
            <person name="Delwiche C.F."/>
            <person name="Petrasek J."/>
            <person name="Van de Peer Y."/>
            <person name="Friml J."/>
            <person name="Beilby M."/>
            <person name="Dolan L."/>
            <person name="Kohara Y."/>
            <person name="Sugano S."/>
            <person name="Fujiyama A."/>
            <person name="Delaux P.-M."/>
            <person name="Quint M."/>
            <person name="TheiBen G."/>
            <person name="Hagemann M."/>
            <person name="Harholt J."/>
            <person name="Dunand C."/>
            <person name="Zachgo S."/>
            <person name="Langdale J."/>
            <person name="Maumus F."/>
            <person name="Straeten D.V.D."/>
            <person name="Gould S.B."/>
            <person name="Rensing S.A."/>
        </authorList>
    </citation>
    <scope>NUCLEOTIDE SEQUENCE [LARGE SCALE GENOMIC DNA]</scope>
    <source>
        <strain evidence="2 3">S276</strain>
    </source>
</reference>